<name>A0A448Z9E7_9STRA</name>
<protein>
    <recommendedName>
        <fullName evidence="4">Sulfotransferase domain-containing protein</fullName>
    </recommendedName>
</protein>
<evidence type="ECO:0008006" key="4">
    <source>
        <dbReference type="Google" id="ProtNLM"/>
    </source>
</evidence>
<reference evidence="2 3" key="1">
    <citation type="submission" date="2019-01" db="EMBL/GenBank/DDBJ databases">
        <authorList>
            <person name="Ferrante I. M."/>
        </authorList>
    </citation>
    <scope>NUCLEOTIDE SEQUENCE [LARGE SCALE GENOMIC DNA]</scope>
    <source>
        <strain evidence="2 3">B856</strain>
    </source>
</reference>
<dbReference type="EMBL" id="CAACVS010000179">
    <property type="protein sequence ID" value="VEU38634.1"/>
    <property type="molecule type" value="Genomic_DNA"/>
</dbReference>
<feature type="region of interest" description="Disordered" evidence="1">
    <location>
        <begin position="440"/>
        <end position="476"/>
    </location>
</feature>
<accession>A0A448Z9E7</accession>
<feature type="compositionally biased region" description="Basic and acidic residues" evidence="1">
    <location>
        <begin position="467"/>
        <end position="476"/>
    </location>
</feature>
<evidence type="ECO:0000313" key="2">
    <source>
        <dbReference type="EMBL" id="VEU38634.1"/>
    </source>
</evidence>
<dbReference type="Proteomes" id="UP000291116">
    <property type="component" value="Unassembled WGS sequence"/>
</dbReference>
<dbReference type="AlphaFoldDB" id="A0A448Z9E7"/>
<proteinExistence type="predicted"/>
<feature type="compositionally biased region" description="Polar residues" evidence="1">
    <location>
        <begin position="9"/>
        <end position="23"/>
    </location>
</feature>
<evidence type="ECO:0000313" key="3">
    <source>
        <dbReference type="Proteomes" id="UP000291116"/>
    </source>
</evidence>
<organism evidence="2 3">
    <name type="scientific">Pseudo-nitzschia multistriata</name>
    <dbReference type="NCBI Taxonomy" id="183589"/>
    <lineage>
        <taxon>Eukaryota</taxon>
        <taxon>Sar</taxon>
        <taxon>Stramenopiles</taxon>
        <taxon>Ochrophyta</taxon>
        <taxon>Bacillariophyta</taxon>
        <taxon>Bacillariophyceae</taxon>
        <taxon>Bacillariophycidae</taxon>
        <taxon>Bacillariales</taxon>
        <taxon>Bacillariaceae</taxon>
        <taxon>Pseudo-nitzschia</taxon>
    </lineage>
</organism>
<gene>
    <name evidence="2" type="ORF">PSNMU_V1.4_AUG-EV-PASAV3_0054570</name>
</gene>
<feature type="region of interest" description="Disordered" evidence="1">
    <location>
        <begin position="1"/>
        <end position="40"/>
    </location>
</feature>
<evidence type="ECO:0000256" key="1">
    <source>
        <dbReference type="SAM" id="MobiDB-lite"/>
    </source>
</evidence>
<dbReference type="InterPro" id="IPR027417">
    <property type="entry name" value="P-loop_NTPase"/>
</dbReference>
<keyword evidence="3" id="KW-1185">Reference proteome</keyword>
<dbReference type="Gene3D" id="3.40.50.300">
    <property type="entry name" value="P-loop containing nucleotide triphosphate hydrolases"/>
    <property type="match status" value="1"/>
</dbReference>
<dbReference type="OrthoDB" id="46091at2759"/>
<dbReference type="SUPFAM" id="SSF52540">
    <property type="entry name" value="P-loop containing nucleoside triphosphate hydrolases"/>
    <property type="match status" value="1"/>
</dbReference>
<sequence>MIPRRRPNEQNGNGTTEKPNGTTPALPISQPPTAASSFGSALGTRKNRRLLIMVLIMVTAGYWMTREEKKLLDEEHYEDARKEYLKKNSHHERYSTVHKYHRNPNAASGKFVLEPENEFTPGIAWLMSFPNSGTSFTMTMVARSTNKSFATNYGNEIIAPDEPNSLSIYPRRPEGPFWPGLSGKMHTPRELPDHFVITKTHCGSRCSKCGPDEYIETPEEFLRRCTLGHALLTPAKVRRKYDVEYPSERVQRAIHLIRNPMHNIIARYHLEHRHKGYKNDTNWQENHSNDAKGLHKWCDAFSKDYLEEDIAFFGSKSKIPKAPCHGEFYKWTQWHNLAHDVINIMRGKAEGFDFPPRDVPVHKVYYEDYNTKFEETANGILDFLDLKQVAPFREFTSRKDYGGYFPPEELRNIRDLVKSVASEETWSDVKHYFEDDVETDAAAAGSGSRSRKEEVAEEEQSSAHFHQIVERGDTRQ</sequence>